<evidence type="ECO:0000313" key="1">
    <source>
        <dbReference type="EMBL" id="MBM7471809.1"/>
    </source>
</evidence>
<evidence type="ECO:0000313" key="2">
    <source>
        <dbReference type="Proteomes" id="UP000776164"/>
    </source>
</evidence>
<proteinExistence type="predicted"/>
<name>A0ABS2L3Y8_9MICO</name>
<accession>A0ABS2L3Y8</accession>
<sequence length="100" mass="11292">MVRGVENRNPLTELAYAVPLRVDRSRAPQYTIANVGHERLVGVTFCLLGSGVMPACEPRVLDVGACAEITIRGDDLSRRTVLLVRWFRPTGEEYLWRMSF</sequence>
<evidence type="ECO:0008006" key="3">
    <source>
        <dbReference type="Google" id="ProtNLM"/>
    </source>
</evidence>
<dbReference type="RefSeq" id="WP_205108057.1">
    <property type="nucleotide sequence ID" value="NZ_BAAAHT010000013.1"/>
</dbReference>
<dbReference type="EMBL" id="JAFBBU010000001">
    <property type="protein sequence ID" value="MBM7471809.1"/>
    <property type="molecule type" value="Genomic_DNA"/>
</dbReference>
<reference evidence="1 2" key="1">
    <citation type="submission" date="2021-01" db="EMBL/GenBank/DDBJ databases">
        <title>Sequencing the genomes of 1000 actinobacteria strains.</title>
        <authorList>
            <person name="Klenk H.-P."/>
        </authorList>
    </citation>
    <scope>NUCLEOTIDE SEQUENCE [LARGE SCALE GENOMIC DNA]</scope>
    <source>
        <strain evidence="1 2">DSM 13057</strain>
    </source>
</reference>
<comment type="caution">
    <text evidence="1">The sequence shown here is derived from an EMBL/GenBank/DDBJ whole genome shotgun (WGS) entry which is preliminary data.</text>
</comment>
<keyword evidence="2" id="KW-1185">Reference proteome</keyword>
<organism evidence="1 2">
    <name type="scientific">Subtercola frigoramans</name>
    <dbReference type="NCBI Taxonomy" id="120298"/>
    <lineage>
        <taxon>Bacteria</taxon>
        <taxon>Bacillati</taxon>
        <taxon>Actinomycetota</taxon>
        <taxon>Actinomycetes</taxon>
        <taxon>Micrococcales</taxon>
        <taxon>Microbacteriaceae</taxon>
        <taxon>Subtercola</taxon>
    </lineage>
</organism>
<gene>
    <name evidence="1" type="ORF">JOE66_001443</name>
</gene>
<protein>
    <recommendedName>
        <fullName evidence="3">PilZ domain-containing protein</fullName>
    </recommendedName>
</protein>
<dbReference type="Proteomes" id="UP000776164">
    <property type="component" value="Unassembled WGS sequence"/>
</dbReference>